<name>A0A9P4NNF7_9PEZI</name>
<dbReference type="OrthoDB" id="444432at2759"/>
<dbReference type="SUPFAM" id="SSF50475">
    <property type="entry name" value="FMN-binding split barrel"/>
    <property type="match status" value="1"/>
</dbReference>
<dbReference type="AlphaFoldDB" id="A0A9P4NNF7"/>
<dbReference type="EMBL" id="MU007050">
    <property type="protein sequence ID" value="KAF2429055.1"/>
    <property type="molecule type" value="Genomic_DNA"/>
</dbReference>
<dbReference type="Gene3D" id="2.30.110.10">
    <property type="entry name" value="Electron Transport, Fmn-binding Protein, Chain A"/>
    <property type="match status" value="1"/>
</dbReference>
<keyword evidence="2" id="KW-1185">Reference proteome</keyword>
<evidence type="ECO:0000313" key="1">
    <source>
        <dbReference type="EMBL" id="KAF2429055.1"/>
    </source>
</evidence>
<reference evidence="1" key="1">
    <citation type="journal article" date="2020" name="Stud. Mycol.">
        <title>101 Dothideomycetes genomes: a test case for predicting lifestyles and emergence of pathogens.</title>
        <authorList>
            <person name="Haridas S."/>
            <person name="Albert R."/>
            <person name="Binder M."/>
            <person name="Bloem J."/>
            <person name="Labutti K."/>
            <person name="Salamov A."/>
            <person name="Andreopoulos B."/>
            <person name="Baker S."/>
            <person name="Barry K."/>
            <person name="Bills G."/>
            <person name="Bluhm B."/>
            <person name="Cannon C."/>
            <person name="Castanera R."/>
            <person name="Culley D."/>
            <person name="Daum C."/>
            <person name="Ezra D."/>
            <person name="Gonzalez J."/>
            <person name="Henrissat B."/>
            <person name="Kuo A."/>
            <person name="Liang C."/>
            <person name="Lipzen A."/>
            <person name="Lutzoni F."/>
            <person name="Magnuson J."/>
            <person name="Mondo S."/>
            <person name="Nolan M."/>
            <person name="Ohm R."/>
            <person name="Pangilinan J."/>
            <person name="Park H.-J."/>
            <person name="Ramirez L."/>
            <person name="Alfaro M."/>
            <person name="Sun H."/>
            <person name="Tritt A."/>
            <person name="Yoshinaga Y."/>
            <person name="Zwiers L.-H."/>
            <person name="Turgeon B."/>
            <person name="Goodwin S."/>
            <person name="Spatafora J."/>
            <person name="Crous P."/>
            <person name="Grigoriev I."/>
        </authorList>
    </citation>
    <scope>NUCLEOTIDE SEQUENCE</scope>
    <source>
        <strain evidence="1">CBS 130266</strain>
    </source>
</reference>
<dbReference type="Pfam" id="PF12900">
    <property type="entry name" value="Pyridox_ox_2"/>
    <property type="match status" value="1"/>
</dbReference>
<accession>A0A9P4NNF7</accession>
<sequence>MEPAYLRREKDHGSYDIESIKSVFDDCFIAHVSYVDDGMPACLPMVALVRSGMDDEGQEDTDSKGEVAVYLHGPPSARLMELVRKANRDDGEGDESNVKGPIKVCISATKVDGLILSSAPNGHTFNYRSAIIHGTCFPLKGKDQKRKVMHDVTNHILANRWEELNPVASFQVNFVYVIKVRIDRMSLKTRTGTAGIQPRNVGVDGPDVEIKPWTGVVPLYEVLGKPVESGLSDGAVVSENLRGFVEGKNRKEREYAERVARPE</sequence>
<organism evidence="1 2">
    <name type="scientific">Tothia fuscella</name>
    <dbReference type="NCBI Taxonomy" id="1048955"/>
    <lineage>
        <taxon>Eukaryota</taxon>
        <taxon>Fungi</taxon>
        <taxon>Dikarya</taxon>
        <taxon>Ascomycota</taxon>
        <taxon>Pezizomycotina</taxon>
        <taxon>Dothideomycetes</taxon>
        <taxon>Pleosporomycetidae</taxon>
        <taxon>Venturiales</taxon>
        <taxon>Cylindrosympodiaceae</taxon>
        <taxon>Tothia</taxon>
    </lineage>
</organism>
<gene>
    <name evidence="1" type="ORF">EJ08DRAFT_698636</name>
</gene>
<dbReference type="Proteomes" id="UP000800235">
    <property type="component" value="Unassembled WGS sequence"/>
</dbReference>
<evidence type="ECO:0000313" key="2">
    <source>
        <dbReference type="Proteomes" id="UP000800235"/>
    </source>
</evidence>
<dbReference type="PANTHER" id="PTHR34071:SF2">
    <property type="entry name" value="FLAVIN-NUCLEOTIDE-BINDING PROTEIN"/>
    <property type="match status" value="1"/>
</dbReference>
<proteinExistence type="predicted"/>
<dbReference type="InterPro" id="IPR024747">
    <property type="entry name" value="Pyridox_Oxase-rel"/>
</dbReference>
<dbReference type="PANTHER" id="PTHR34071">
    <property type="entry name" value="5-NITROIMIDAZOLE ANTIBIOTICS RESISTANCE PROTEIN, NIMA-FAMILY-RELATED PROTEIN-RELATED"/>
    <property type="match status" value="1"/>
</dbReference>
<comment type="caution">
    <text evidence="1">The sequence shown here is derived from an EMBL/GenBank/DDBJ whole genome shotgun (WGS) entry which is preliminary data.</text>
</comment>
<evidence type="ECO:0008006" key="3">
    <source>
        <dbReference type="Google" id="ProtNLM"/>
    </source>
</evidence>
<protein>
    <recommendedName>
        <fullName evidence="3">Flavin-nucleotide-binding protein</fullName>
    </recommendedName>
</protein>
<dbReference type="InterPro" id="IPR012349">
    <property type="entry name" value="Split_barrel_FMN-bd"/>
</dbReference>